<evidence type="ECO:0000313" key="2">
    <source>
        <dbReference type="Proteomes" id="UP000250358"/>
    </source>
</evidence>
<dbReference type="AlphaFoldDB" id="A0A2X1ATK5"/>
<accession>A0A2X1ATK5</accession>
<dbReference type="Proteomes" id="UP000250358">
    <property type="component" value="Unassembled WGS sequence"/>
</dbReference>
<proteinExistence type="predicted"/>
<reference evidence="1 2" key="1">
    <citation type="submission" date="2018-06" db="EMBL/GenBank/DDBJ databases">
        <authorList>
            <consortium name="Pathogen Informatics"/>
            <person name="Doyle S."/>
        </authorList>
    </citation>
    <scope>NUCLEOTIDE SEQUENCE [LARGE SCALE GENOMIC DNA]</scope>
    <source>
        <strain evidence="1 2">NCTC11165</strain>
    </source>
</reference>
<sequence length="53" mass="5434">MQELNALRLIMRFGAVGSIVLAAFLADLAATVLAWPGLGWGGLAVGLMVPPLA</sequence>
<organism evidence="1 2">
    <name type="scientific">Brevundimonas diminuta</name>
    <name type="common">Pseudomonas diminuta</name>
    <dbReference type="NCBI Taxonomy" id="293"/>
    <lineage>
        <taxon>Bacteria</taxon>
        <taxon>Pseudomonadati</taxon>
        <taxon>Pseudomonadota</taxon>
        <taxon>Alphaproteobacteria</taxon>
        <taxon>Caulobacterales</taxon>
        <taxon>Caulobacteraceae</taxon>
        <taxon>Brevundimonas</taxon>
    </lineage>
</organism>
<name>A0A2X1ATK5_BREDI</name>
<dbReference type="EMBL" id="UAQM01000007">
    <property type="protein sequence ID" value="SPU43932.1"/>
    <property type="molecule type" value="Genomic_DNA"/>
</dbReference>
<gene>
    <name evidence="1" type="ORF">NCTC11165_01326</name>
</gene>
<dbReference type="RefSeq" id="WP_003170304.1">
    <property type="nucleotide sequence ID" value="NZ_UAQM01000007.1"/>
</dbReference>
<evidence type="ECO:0000313" key="1">
    <source>
        <dbReference type="EMBL" id="SPU43932.1"/>
    </source>
</evidence>
<protein>
    <submittedName>
        <fullName evidence="1">Uncharacterized protein</fullName>
    </submittedName>
</protein>